<dbReference type="PANTHER" id="PTHR42648:SF21">
    <property type="entry name" value="CYSTEINE-RICH RLK (RECEPTOR-LIKE PROTEIN KINASE) 8"/>
    <property type="match status" value="1"/>
</dbReference>
<dbReference type="InterPro" id="IPR036397">
    <property type="entry name" value="RNaseH_sf"/>
</dbReference>
<dbReference type="PROSITE" id="PS50994">
    <property type="entry name" value="INTEGRASE"/>
    <property type="match status" value="1"/>
</dbReference>
<keyword evidence="2" id="KW-0378">Hydrolase</keyword>
<dbReference type="Pfam" id="PF07727">
    <property type="entry name" value="RVT_2"/>
    <property type="match status" value="1"/>
</dbReference>
<dbReference type="EMBL" id="BQNB010013976">
    <property type="protein sequence ID" value="GJT22537.1"/>
    <property type="molecule type" value="Genomic_DNA"/>
</dbReference>
<evidence type="ECO:0000256" key="2">
    <source>
        <dbReference type="ARBA" id="ARBA00022801"/>
    </source>
</evidence>
<protein>
    <submittedName>
        <fullName evidence="4">Retrovirus-related pol polyprotein from transposon TNT 1-94</fullName>
    </submittedName>
</protein>
<dbReference type="Pfam" id="PF00665">
    <property type="entry name" value="rve"/>
    <property type="match status" value="1"/>
</dbReference>
<reference evidence="4" key="1">
    <citation type="journal article" date="2022" name="Int. J. Mol. Sci.">
        <title>Draft Genome of Tanacetum Coccineum: Genomic Comparison of Closely Related Tanacetum-Family Plants.</title>
        <authorList>
            <person name="Yamashiro T."/>
            <person name="Shiraishi A."/>
            <person name="Nakayama K."/>
            <person name="Satake H."/>
        </authorList>
    </citation>
    <scope>NUCLEOTIDE SEQUENCE</scope>
</reference>
<dbReference type="Proteomes" id="UP001151760">
    <property type="component" value="Unassembled WGS sequence"/>
</dbReference>
<keyword evidence="5" id="KW-1185">Reference proteome</keyword>
<proteinExistence type="predicted"/>
<feature type="domain" description="Integrase catalytic" evidence="3">
    <location>
        <begin position="117"/>
        <end position="292"/>
    </location>
</feature>
<evidence type="ECO:0000256" key="1">
    <source>
        <dbReference type="ARBA" id="ARBA00022723"/>
    </source>
</evidence>
<dbReference type="InterPro" id="IPR001584">
    <property type="entry name" value="Integrase_cat-core"/>
</dbReference>
<name>A0ABQ5C7S5_9ASTR</name>
<dbReference type="PANTHER" id="PTHR42648">
    <property type="entry name" value="TRANSPOSASE, PUTATIVE-RELATED"/>
    <property type="match status" value="1"/>
</dbReference>
<comment type="caution">
    <text evidence="4">The sequence shown here is derived from an EMBL/GenBank/DDBJ whole genome shotgun (WGS) entry which is preliminary data.</text>
</comment>
<evidence type="ECO:0000313" key="4">
    <source>
        <dbReference type="EMBL" id="GJT22537.1"/>
    </source>
</evidence>
<gene>
    <name evidence="4" type="ORF">Tco_0892474</name>
</gene>
<sequence length="351" mass="40383">MNVFMGISFGSTIKLVSFDESQVVTFNGKFICCFRNSDCGTGSQSDDTVGNPHGFIIHWIIILKNIKKVTEVIDVENWRIDNSWVLRRIVSLIVCNSSVLSTKSWIQSKANKISFKTKTVPSSKGWLHLLHMDLCGPMRVEIINGKKYILVIIDDYSRYTWTHFLRSKDETPQVLIDFLKLIQRGLQAQVITVRTDSGTKFLNKILHAYFKEEEIEHQTSTARTPQQNSVVIDFEESFAPVARLEAVRIFVAYAAHKSFPIYQMDVKIAFLNGPLKEDVYVNHPDGFIDPDHPEKVNRLRKALYGLKQALRACYDELSAFLMSKGFTKVQEVFYYARYQARPTEKHLKEVK</sequence>
<accession>A0ABQ5C7S5</accession>
<dbReference type="Gene3D" id="3.30.420.10">
    <property type="entry name" value="Ribonuclease H-like superfamily/Ribonuclease H"/>
    <property type="match status" value="1"/>
</dbReference>
<dbReference type="InterPro" id="IPR012337">
    <property type="entry name" value="RNaseH-like_sf"/>
</dbReference>
<reference evidence="4" key="2">
    <citation type="submission" date="2022-01" db="EMBL/GenBank/DDBJ databases">
        <authorList>
            <person name="Yamashiro T."/>
            <person name="Shiraishi A."/>
            <person name="Satake H."/>
            <person name="Nakayama K."/>
        </authorList>
    </citation>
    <scope>NUCLEOTIDE SEQUENCE</scope>
</reference>
<evidence type="ECO:0000259" key="3">
    <source>
        <dbReference type="PROSITE" id="PS50994"/>
    </source>
</evidence>
<dbReference type="InterPro" id="IPR039537">
    <property type="entry name" value="Retrotran_Ty1/copia-like"/>
</dbReference>
<organism evidence="4 5">
    <name type="scientific">Tanacetum coccineum</name>
    <dbReference type="NCBI Taxonomy" id="301880"/>
    <lineage>
        <taxon>Eukaryota</taxon>
        <taxon>Viridiplantae</taxon>
        <taxon>Streptophyta</taxon>
        <taxon>Embryophyta</taxon>
        <taxon>Tracheophyta</taxon>
        <taxon>Spermatophyta</taxon>
        <taxon>Magnoliopsida</taxon>
        <taxon>eudicotyledons</taxon>
        <taxon>Gunneridae</taxon>
        <taxon>Pentapetalae</taxon>
        <taxon>asterids</taxon>
        <taxon>campanulids</taxon>
        <taxon>Asterales</taxon>
        <taxon>Asteraceae</taxon>
        <taxon>Asteroideae</taxon>
        <taxon>Anthemideae</taxon>
        <taxon>Anthemidinae</taxon>
        <taxon>Tanacetum</taxon>
    </lineage>
</organism>
<keyword evidence="1" id="KW-0479">Metal-binding</keyword>
<dbReference type="InterPro" id="IPR013103">
    <property type="entry name" value="RVT_2"/>
</dbReference>
<evidence type="ECO:0000313" key="5">
    <source>
        <dbReference type="Proteomes" id="UP001151760"/>
    </source>
</evidence>
<dbReference type="SUPFAM" id="SSF53098">
    <property type="entry name" value="Ribonuclease H-like"/>
    <property type="match status" value="1"/>
</dbReference>